<gene>
    <name evidence="1" type="ORF">GMARGA_LOCUS26117</name>
</gene>
<protein>
    <submittedName>
        <fullName evidence="1">4272_t:CDS:1</fullName>
    </submittedName>
</protein>
<dbReference type="Proteomes" id="UP000789901">
    <property type="component" value="Unassembled WGS sequence"/>
</dbReference>
<comment type="caution">
    <text evidence="1">The sequence shown here is derived from an EMBL/GenBank/DDBJ whole genome shotgun (WGS) entry which is preliminary data.</text>
</comment>
<accession>A0ABN7W439</accession>
<dbReference type="EMBL" id="CAJVQB010029877">
    <property type="protein sequence ID" value="CAG8814728.1"/>
    <property type="molecule type" value="Genomic_DNA"/>
</dbReference>
<name>A0ABN7W439_GIGMA</name>
<organism evidence="1 2">
    <name type="scientific">Gigaspora margarita</name>
    <dbReference type="NCBI Taxonomy" id="4874"/>
    <lineage>
        <taxon>Eukaryota</taxon>
        <taxon>Fungi</taxon>
        <taxon>Fungi incertae sedis</taxon>
        <taxon>Mucoromycota</taxon>
        <taxon>Glomeromycotina</taxon>
        <taxon>Glomeromycetes</taxon>
        <taxon>Diversisporales</taxon>
        <taxon>Gigasporaceae</taxon>
        <taxon>Gigaspora</taxon>
    </lineage>
</organism>
<reference evidence="1 2" key="1">
    <citation type="submission" date="2021-06" db="EMBL/GenBank/DDBJ databases">
        <authorList>
            <person name="Kallberg Y."/>
            <person name="Tangrot J."/>
            <person name="Rosling A."/>
        </authorList>
    </citation>
    <scope>NUCLEOTIDE SEQUENCE [LARGE SCALE GENOMIC DNA]</scope>
    <source>
        <strain evidence="1 2">120-4 pot B 10/14</strain>
    </source>
</reference>
<keyword evidence="2" id="KW-1185">Reference proteome</keyword>
<feature type="non-terminal residue" evidence="1">
    <location>
        <position position="1"/>
    </location>
</feature>
<evidence type="ECO:0000313" key="2">
    <source>
        <dbReference type="Proteomes" id="UP000789901"/>
    </source>
</evidence>
<sequence length="285" mass="32865">IDRDDIDGSEMKHVENIDAAEIIEAIGVVSNMIYEGNDAAFDVPCNESLLEEVENYSKMELANIEKEYIPVVSASANVIDSNRTEGDIKKKLLTIKLDLKVSGYDKAMMEKIYSEEFEGSCKMNKLVEEVAKVLMKDKELNNKVEKKETDINGHNIPVVKVKNNDLVMDDNNDLVRYRMKDNNDRDEAPNGRAGNVSIGMGNIKGIQDEKMKYKYWHEFNFQDEKSWRDECLDCNEELVIKFERKEKSRLDIRNKANRLEDDGVKDKEIEVKIYDDFDEAVIKCI</sequence>
<evidence type="ECO:0000313" key="1">
    <source>
        <dbReference type="EMBL" id="CAG8814728.1"/>
    </source>
</evidence>
<proteinExistence type="predicted"/>